<dbReference type="EMBL" id="JAGTXO010000017">
    <property type="protein sequence ID" value="KAG8463160.1"/>
    <property type="molecule type" value="Genomic_DNA"/>
</dbReference>
<organism evidence="5 6">
    <name type="scientific">Diacronema lutheri</name>
    <name type="common">Unicellular marine alga</name>
    <name type="synonym">Monochrysis lutheri</name>
    <dbReference type="NCBI Taxonomy" id="2081491"/>
    <lineage>
        <taxon>Eukaryota</taxon>
        <taxon>Haptista</taxon>
        <taxon>Haptophyta</taxon>
        <taxon>Pavlovophyceae</taxon>
        <taxon>Pavlovales</taxon>
        <taxon>Pavlovaceae</taxon>
        <taxon>Diacronema</taxon>
    </lineage>
</organism>
<dbReference type="GO" id="GO:0008119">
    <property type="term" value="F:thiopurine S-methyltransferase activity"/>
    <property type="evidence" value="ECO:0007669"/>
    <property type="project" value="TreeGrafter"/>
</dbReference>
<dbReference type="PANTHER" id="PTHR10259">
    <property type="entry name" value="THIOPURINE S-METHYLTRANSFERASE"/>
    <property type="match status" value="1"/>
</dbReference>
<dbReference type="PANTHER" id="PTHR10259:SF11">
    <property type="entry name" value="THIOPURINE S-METHYLTRANSFERASE"/>
    <property type="match status" value="1"/>
</dbReference>
<keyword evidence="4" id="KW-0732">Signal</keyword>
<keyword evidence="3" id="KW-0949">S-adenosyl-L-methionine</keyword>
<evidence type="ECO:0000256" key="3">
    <source>
        <dbReference type="ARBA" id="ARBA00022691"/>
    </source>
</evidence>
<evidence type="ECO:0000313" key="5">
    <source>
        <dbReference type="EMBL" id="KAG8463160.1"/>
    </source>
</evidence>
<dbReference type="PROSITE" id="PS51585">
    <property type="entry name" value="SAM_MT_TPMT"/>
    <property type="match status" value="1"/>
</dbReference>
<dbReference type="Gene3D" id="3.40.50.150">
    <property type="entry name" value="Vaccinia Virus protein VP39"/>
    <property type="match status" value="2"/>
</dbReference>
<reference evidence="5" key="1">
    <citation type="submission" date="2021-05" db="EMBL/GenBank/DDBJ databases">
        <title>The genome of the haptophyte Pavlova lutheri (Diacronema luteri, Pavlovales) - a model for lipid biosynthesis in eukaryotic algae.</title>
        <authorList>
            <person name="Hulatt C.J."/>
            <person name="Posewitz M.C."/>
        </authorList>
    </citation>
    <scope>NUCLEOTIDE SEQUENCE</scope>
    <source>
        <strain evidence="5">NIVA-4/92</strain>
    </source>
</reference>
<evidence type="ECO:0000256" key="2">
    <source>
        <dbReference type="ARBA" id="ARBA00022679"/>
    </source>
</evidence>
<keyword evidence="1" id="KW-0489">Methyltransferase</keyword>
<dbReference type="InterPro" id="IPR029063">
    <property type="entry name" value="SAM-dependent_MTases_sf"/>
</dbReference>
<proteinExistence type="predicted"/>
<sequence length="348" mass="37867">MRRLRVTRHVSLLALASGAGTAALCYYEPGAPTPERLARWADKWEANDIKFHKRDVHPTLVAHIGALFPDAPAAHRVLVPLCGKTVDMPFLARAGHEVVGVEGVPLAAEAFSKDQPHLRMVRCAPGAPAGAAAPADFIAADAFAGPRAGYVFTTRDGKLGYHRDRPQPTPAAAATQPAAAPAQRAALGERADWLSTGGTAAARADQQAQRGTVWLAIADWFDVRRDEIGSFGRAWDRGGLVAVPPAARPAYASALDALLEPRARVLLSCFDYDQQVAPGPPFALAVDDVRALFPRYSVRVLARTDASAEFRKRVGTPWEKIERMDELALLLVKRRPWWRRVLWPFGDD</sequence>
<evidence type="ECO:0000313" key="6">
    <source>
        <dbReference type="Proteomes" id="UP000751190"/>
    </source>
</evidence>
<gene>
    <name evidence="5" type="ORF">KFE25_011157</name>
</gene>
<accession>A0A8J6CB01</accession>
<keyword evidence="2" id="KW-0808">Transferase</keyword>
<name>A0A8J6CB01_DIALT</name>
<dbReference type="Proteomes" id="UP000751190">
    <property type="component" value="Unassembled WGS sequence"/>
</dbReference>
<evidence type="ECO:0000256" key="1">
    <source>
        <dbReference type="ARBA" id="ARBA00022603"/>
    </source>
</evidence>
<dbReference type="SUPFAM" id="SSF53335">
    <property type="entry name" value="S-adenosyl-L-methionine-dependent methyltransferases"/>
    <property type="match status" value="2"/>
</dbReference>
<dbReference type="AlphaFoldDB" id="A0A8J6CB01"/>
<evidence type="ECO:0008006" key="7">
    <source>
        <dbReference type="Google" id="ProtNLM"/>
    </source>
</evidence>
<protein>
    <recommendedName>
        <fullName evidence="7">Thiopurine S-methyltransferase</fullName>
    </recommendedName>
</protein>
<dbReference type="GO" id="GO:0032259">
    <property type="term" value="P:methylation"/>
    <property type="evidence" value="ECO:0007669"/>
    <property type="project" value="UniProtKB-KW"/>
</dbReference>
<feature type="chain" id="PRO_5035255630" description="Thiopurine S-methyltransferase" evidence="4">
    <location>
        <begin position="23"/>
        <end position="348"/>
    </location>
</feature>
<dbReference type="Pfam" id="PF05724">
    <property type="entry name" value="TPMT"/>
    <property type="match status" value="2"/>
</dbReference>
<dbReference type="OrthoDB" id="276151at2759"/>
<dbReference type="InterPro" id="IPR008854">
    <property type="entry name" value="TPMT"/>
</dbReference>
<comment type="caution">
    <text evidence="5">The sequence shown here is derived from an EMBL/GenBank/DDBJ whole genome shotgun (WGS) entry which is preliminary data.</text>
</comment>
<feature type="signal peptide" evidence="4">
    <location>
        <begin position="1"/>
        <end position="22"/>
    </location>
</feature>
<dbReference type="OMA" id="WEANDIK"/>
<keyword evidence="6" id="KW-1185">Reference proteome</keyword>
<evidence type="ECO:0000256" key="4">
    <source>
        <dbReference type="SAM" id="SignalP"/>
    </source>
</evidence>